<reference evidence="2 3" key="1">
    <citation type="submission" date="2024-04" db="EMBL/GenBank/DDBJ databases">
        <title>Phyllosticta paracitricarpa is synonymous to the EU quarantine fungus P. citricarpa based on phylogenomic analyses.</title>
        <authorList>
            <consortium name="Lawrence Berkeley National Laboratory"/>
            <person name="Van ingen-buijs V.A."/>
            <person name="Van westerhoven A.C."/>
            <person name="Haridas S."/>
            <person name="Skiadas P."/>
            <person name="Martin F."/>
            <person name="Groenewald J.Z."/>
            <person name="Crous P.W."/>
            <person name="Seidl M.F."/>
        </authorList>
    </citation>
    <scope>NUCLEOTIDE SEQUENCE [LARGE SCALE GENOMIC DNA]</scope>
    <source>
        <strain evidence="2 3">CBS 141358</strain>
    </source>
</reference>
<keyword evidence="1" id="KW-0472">Membrane</keyword>
<name>A0ABR1MUJ7_9PEZI</name>
<protein>
    <submittedName>
        <fullName evidence="2">Uncharacterized protein</fullName>
    </submittedName>
</protein>
<sequence length="199" mass="23870">MLYRRRGILSKKRGYKEKRYRIYYLLKSNRRSKDSIKLEEVDKGIGSNRELVKYLYSNNSLGLVSNSKKFKDKGTIYRGSNYIDRLRIGVIVINKIEIKGEKRSYFYYFSLDNFNFNRVSYIEHKDYKEVNYISIIISIYISISFYRVNTKLGDKGKKGIRKSFTSILLVVISFREYFRAKLNKLRKGIKDKIKNRRLR</sequence>
<evidence type="ECO:0000256" key="1">
    <source>
        <dbReference type="SAM" id="Phobius"/>
    </source>
</evidence>
<feature type="transmembrane region" description="Helical" evidence="1">
    <location>
        <begin position="130"/>
        <end position="148"/>
    </location>
</feature>
<comment type="caution">
    <text evidence="2">The sequence shown here is derived from an EMBL/GenBank/DDBJ whole genome shotgun (WGS) entry which is preliminary data.</text>
</comment>
<organism evidence="2 3">
    <name type="scientific">Phyllosticta paracitricarpa</name>
    <dbReference type="NCBI Taxonomy" id="2016321"/>
    <lineage>
        <taxon>Eukaryota</taxon>
        <taxon>Fungi</taxon>
        <taxon>Dikarya</taxon>
        <taxon>Ascomycota</taxon>
        <taxon>Pezizomycotina</taxon>
        <taxon>Dothideomycetes</taxon>
        <taxon>Dothideomycetes incertae sedis</taxon>
        <taxon>Botryosphaeriales</taxon>
        <taxon>Phyllostictaceae</taxon>
        <taxon>Phyllosticta</taxon>
    </lineage>
</organism>
<proteinExistence type="predicted"/>
<evidence type="ECO:0000313" key="2">
    <source>
        <dbReference type="EMBL" id="KAK7606617.1"/>
    </source>
</evidence>
<keyword evidence="1" id="KW-0812">Transmembrane</keyword>
<feature type="transmembrane region" description="Helical" evidence="1">
    <location>
        <begin position="160"/>
        <end position="178"/>
    </location>
</feature>
<keyword evidence="3" id="KW-1185">Reference proteome</keyword>
<keyword evidence="1" id="KW-1133">Transmembrane helix</keyword>
<gene>
    <name evidence="2" type="ORF">JOL62DRAFT_560060</name>
</gene>
<evidence type="ECO:0000313" key="3">
    <source>
        <dbReference type="Proteomes" id="UP001367316"/>
    </source>
</evidence>
<dbReference type="Proteomes" id="UP001367316">
    <property type="component" value="Unassembled WGS sequence"/>
</dbReference>
<dbReference type="EMBL" id="JBBPBF010000045">
    <property type="protein sequence ID" value="KAK7606617.1"/>
    <property type="molecule type" value="Genomic_DNA"/>
</dbReference>
<accession>A0ABR1MUJ7</accession>